<dbReference type="Proteomes" id="UP000033651">
    <property type="component" value="Unassembled WGS sequence"/>
</dbReference>
<feature type="transmembrane region" description="Helical" evidence="9">
    <location>
        <begin position="280"/>
        <end position="302"/>
    </location>
</feature>
<feature type="transmembrane region" description="Helical" evidence="9">
    <location>
        <begin position="343"/>
        <end position="361"/>
    </location>
</feature>
<evidence type="ECO:0000313" key="11">
    <source>
        <dbReference type="Proteomes" id="UP000033651"/>
    </source>
</evidence>
<comment type="subcellular location">
    <subcellularLocation>
        <location evidence="2">Cell membrane</location>
        <topology evidence="2">Multi-pass membrane protein</topology>
    </subcellularLocation>
</comment>
<evidence type="ECO:0000256" key="5">
    <source>
        <dbReference type="ARBA" id="ARBA00022692"/>
    </source>
</evidence>
<feature type="transmembrane region" description="Helical" evidence="9">
    <location>
        <begin position="69"/>
        <end position="92"/>
    </location>
</feature>
<feature type="transmembrane region" description="Helical" evidence="9">
    <location>
        <begin position="12"/>
        <end position="31"/>
    </location>
</feature>
<dbReference type="InterPro" id="IPR030923">
    <property type="entry name" value="LptG"/>
</dbReference>
<proteinExistence type="inferred from homology"/>
<evidence type="ECO:0000313" key="10">
    <source>
        <dbReference type="EMBL" id="KJV28735.1"/>
    </source>
</evidence>
<evidence type="ECO:0000256" key="4">
    <source>
        <dbReference type="ARBA" id="ARBA00022475"/>
    </source>
</evidence>
<evidence type="ECO:0000256" key="9">
    <source>
        <dbReference type="SAM" id="Phobius"/>
    </source>
</evidence>
<dbReference type="GO" id="GO:0015920">
    <property type="term" value="P:lipopolysaccharide transport"/>
    <property type="evidence" value="ECO:0007669"/>
    <property type="project" value="TreeGrafter"/>
</dbReference>
<evidence type="ECO:0000256" key="6">
    <source>
        <dbReference type="ARBA" id="ARBA00022989"/>
    </source>
</evidence>
<dbReference type="Pfam" id="PF03739">
    <property type="entry name" value="LptF_LptG"/>
    <property type="match status" value="1"/>
</dbReference>
<reference evidence="10 11" key="1">
    <citation type="submission" date="2015-03" db="EMBL/GenBank/DDBJ databases">
        <title>Draft genome sequence of Luteibacter yeojuensis strain SU11.</title>
        <authorList>
            <person name="Sulaiman J."/>
            <person name="Priya K."/>
            <person name="Chan K.-G."/>
        </authorList>
    </citation>
    <scope>NUCLEOTIDE SEQUENCE [LARGE SCALE GENOMIC DNA]</scope>
    <source>
        <strain evidence="10 11">SU11</strain>
    </source>
</reference>
<accession>A0A0F3KBU3</accession>
<dbReference type="PANTHER" id="PTHR33529">
    <property type="entry name" value="SLR0882 PROTEIN-RELATED"/>
    <property type="match status" value="1"/>
</dbReference>
<evidence type="ECO:0000256" key="2">
    <source>
        <dbReference type="ARBA" id="ARBA00004651"/>
    </source>
</evidence>
<keyword evidence="5 9" id="KW-0812">Transmembrane</keyword>
<dbReference type="NCBIfam" id="TIGR04408">
    <property type="entry name" value="LptG_lptG"/>
    <property type="match status" value="1"/>
</dbReference>
<sequence length="365" mass="39132">MATLTIKRADRLIGASVLGTLLLVWLVLTGFDALTQFVRQLGNIGKNGFTLYDAIAYIMLTVPRRLYQMFSNAALIGGLLGLGGLAATGELTALRAAGMSKLRIAVSAAGVIAVVTALVVVMGETAAPYGDQHAQAIQVRMRSSNLGSTSSGLWARDGGKIINAKSAIATQDGDRTTVKLVDVRVFTFTPDGQVAEFSHGDSAIHDGSQWVMTNVRTSTRDDTGIHSSTAPSQAWKSRLNPHVLEQSIIHPEYLSMSDLRRNMRYLESNGQNPGAYAVAFWGRVVFPLNVLVLVLCAMPFAFGSLRSGGFGKRLFIGIILAIGWYFLSGAMVNFGTVYGVPPLMANLLPTSLLVVGALAYFRRFG</sequence>
<dbReference type="GO" id="GO:0043190">
    <property type="term" value="C:ATP-binding cassette (ABC) transporter complex"/>
    <property type="evidence" value="ECO:0007669"/>
    <property type="project" value="InterPro"/>
</dbReference>
<feature type="transmembrane region" description="Helical" evidence="9">
    <location>
        <begin position="104"/>
        <end position="123"/>
    </location>
</feature>
<comment type="caution">
    <text evidence="10">The sequence shown here is derived from an EMBL/GenBank/DDBJ whole genome shotgun (WGS) entry which is preliminary data.</text>
</comment>
<keyword evidence="6 9" id="KW-1133">Transmembrane helix</keyword>
<evidence type="ECO:0000256" key="8">
    <source>
        <dbReference type="ARBA" id="ARBA00026081"/>
    </source>
</evidence>
<dbReference type="AlphaFoldDB" id="A0A0F3KBU3"/>
<keyword evidence="4" id="KW-1003">Cell membrane</keyword>
<organism evidence="10 11">
    <name type="scientific">Luteibacter yeojuensis</name>
    <dbReference type="NCBI Taxonomy" id="345309"/>
    <lineage>
        <taxon>Bacteria</taxon>
        <taxon>Pseudomonadati</taxon>
        <taxon>Pseudomonadota</taxon>
        <taxon>Gammaproteobacteria</taxon>
        <taxon>Lysobacterales</taxon>
        <taxon>Rhodanobacteraceae</taxon>
        <taxon>Luteibacter</taxon>
    </lineage>
</organism>
<evidence type="ECO:0000256" key="3">
    <source>
        <dbReference type="ARBA" id="ARBA00007725"/>
    </source>
</evidence>
<keyword evidence="7 9" id="KW-0472">Membrane</keyword>
<dbReference type="GO" id="GO:0055085">
    <property type="term" value="P:transmembrane transport"/>
    <property type="evidence" value="ECO:0007669"/>
    <property type="project" value="InterPro"/>
</dbReference>
<dbReference type="EMBL" id="JZRB01000043">
    <property type="protein sequence ID" value="KJV28735.1"/>
    <property type="molecule type" value="Genomic_DNA"/>
</dbReference>
<gene>
    <name evidence="10" type="ORF">VI08_16585</name>
</gene>
<protein>
    <submittedName>
        <fullName evidence="10">Permease</fullName>
    </submittedName>
</protein>
<dbReference type="RefSeq" id="WP_045830736.1">
    <property type="nucleotide sequence ID" value="NZ_JZRB01000043.1"/>
</dbReference>
<keyword evidence="11" id="KW-1185">Reference proteome</keyword>
<comment type="similarity">
    <text evidence="3">Belongs to the LptF/LptG family.</text>
</comment>
<dbReference type="OrthoDB" id="9776227at2"/>
<dbReference type="PANTHER" id="PTHR33529:SF2">
    <property type="entry name" value="LIPOPOLYSACCHARIDE EXPORT SYSTEM PERMEASE PROTEIN LPTG"/>
    <property type="match status" value="1"/>
</dbReference>
<dbReference type="InterPro" id="IPR005495">
    <property type="entry name" value="LptG/LptF_permease"/>
</dbReference>
<evidence type="ECO:0000256" key="7">
    <source>
        <dbReference type="ARBA" id="ARBA00023136"/>
    </source>
</evidence>
<feature type="transmembrane region" description="Helical" evidence="9">
    <location>
        <begin position="314"/>
        <end position="337"/>
    </location>
</feature>
<name>A0A0F3KBU3_9GAMM</name>
<comment type="function">
    <text evidence="1">Part of the ABC transporter complex LptBFG involved in the translocation of lipopolysaccharide (LPS) from the inner membrane to the outer membrane.</text>
</comment>
<comment type="subunit">
    <text evidence="8">Component of the lipopolysaccharide transport and assembly complex. The LptBFG transporter is composed of two ATP-binding proteins (LptB) and two transmembrane proteins (LptF and LptG).</text>
</comment>
<evidence type="ECO:0000256" key="1">
    <source>
        <dbReference type="ARBA" id="ARBA00002265"/>
    </source>
</evidence>